<evidence type="ECO:0000313" key="1">
    <source>
        <dbReference type="EMBL" id="KAJ0190311.1"/>
    </source>
</evidence>
<sequence>MRVDLSSLLIDPAERSCMEYYHNVTFGLCCYLFKSDIPNQGGSSHFVKSGFKAWNRKSGLDDHKAGTPHIITVQKCQNLMNQRQSITTAFYKQTTLQEK</sequence>
<protein>
    <recommendedName>
        <fullName evidence="3">TTF-type domain-containing protein</fullName>
    </recommendedName>
</protein>
<keyword evidence="2" id="KW-1185">Reference proteome</keyword>
<reference evidence="1 2" key="1">
    <citation type="journal article" date="2017" name="Nat. Commun.">
        <title>Genome assembly with in vitro proximity ligation data and whole-genome triplication in lettuce.</title>
        <authorList>
            <person name="Reyes-Chin-Wo S."/>
            <person name="Wang Z."/>
            <person name="Yang X."/>
            <person name="Kozik A."/>
            <person name="Arikit S."/>
            <person name="Song C."/>
            <person name="Xia L."/>
            <person name="Froenicke L."/>
            <person name="Lavelle D.O."/>
            <person name="Truco M.J."/>
            <person name="Xia R."/>
            <person name="Zhu S."/>
            <person name="Xu C."/>
            <person name="Xu H."/>
            <person name="Xu X."/>
            <person name="Cox K."/>
            <person name="Korf I."/>
            <person name="Meyers B.C."/>
            <person name="Michelmore R.W."/>
        </authorList>
    </citation>
    <scope>NUCLEOTIDE SEQUENCE [LARGE SCALE GENOMIC DNA]</scope>
    <source>
        <strain evidence="2">cv. Salinas</strain>
        <tissue evidence="1">Seedlings</tissue>
    </source>
</reference>
<comment type="caution">
    <text evidence="1">The sequence shown here is derived from an EMBL/GenBank/DDBJ whole genome shotgun (WGS) entry which is preliminary data.</text>
</comment>
<evidence type="ECO:0008006" key="3">
    <source>
        <dbReference type="Google" id="ProtNLM"/>
    </source>
</evidence>
<gene>
    <name evidence="1" type="ORF">LSAT_V11C800435110</name>
</gene>
<evidence type="ECO:0000313" key="2">
    <source>
        <dbReference type="Proteomes" id="UP000235145"/>
    </source>
</evidence>
<organism evidence="1 2">
    <name type="scientific">Lactuca sativa</name>
    <name type="common">Garden lettuce</name>
    <dbReference type="NCBI Taxonomy" id="4236"/>
    <lineage>
        <taxon>Eukaryota</taxon>
        <taxon>Viridiplantae</taxon>
        <taxon>Streptophyta</taxon>
        <taxon>Embryophyta</taxon>
        <taxon>Tracheophyta</taxon>
        <taxon>Spermatophyta</taxon>
        <taxon>Magnoliopsida</taxon>
        <taxon>eudicotyledons</taxon>
        <taxon>Gunneridae</taxon>
        <taxon>Pentapetalae</taxon>
        <taxon>asterids</taxon>
        <taxon>campanulids</taxon>
        <taxon>Asterales</taxon>
        <taxon>Asteraceae</taxon>
        <taxon>Cichorioideae</taxon>
        <taxon>Cichorieae</taxon>
        <taxon>Lactucinae</taxon>
        <taxon>Lactuca</taxon>
    </lineage>
</organism>
<dbReference type="AlphaFoldDB" id="A0A9R1WWJ3"/>
<dbReference type="EMBL" id="NBSK02000008">
    <property type="protein sequence ID" value="KAJ0190311.1"/>
    <property type="molecule type" value="Genomic_DNA"/>
</dbReference>
<name>A0A9R1WWJ3_LACSA</name>
<proteinExistence type="predicted"/>
<dbReference type="Proteomes" id="UP000235145">
    <property type="component" value="Unassembled WGS sequence"/>
</dbReference>
<accession>A0A9R1WWJ3</accession>